<reference evidence="1" key="1">
    <citation type="submission" date="2023-03" db="EMBL/GenBank/DDBJ databases">
        <title>Massive genome expansion in bonnet fungi (Mycena s.s.) driven by repeated elements and novel gene families across ecological guilds.</title>
        <authorList>
            <consortium name="Lawrence Berkeley National Laboratory"/>
            <person name="Harder C.B."/>
            <person name="Miyauchi S."/>
            <person name="Viragh M."/>
            <person name="Kuo A."/>
            <person name="Thoen E."/>
            <person name="Andreopoulos B."/>
            <person name="Lu D."/>
            <person name="Skrede I."/>
            <person name="Drula E."/>
            <person name="Henrissat B."/>
            <person name="Morin E."/>
            <person name="Kohler A."/>
            <person name="Barry K."/>
            <person name="LaButti K."/>
            <person name="Morin E."/>
            <person name="Salamov A."/>
            <person name="Lipzen A."/>
            <person name="Mereny Z."/>
            <person name="Hegedus B."/>
            <person name="Baldrian P."/>
            <person name="Stursova M."/>
            <person name="Weitz H."/>
            <person name="Taylor A."/>
            <person name="Grigoriev I.V."/>
            <person name="Nagy L.G."/>
            <person name="Martin F."/>
            <person name="Kauserud H."/>
        </authorList>
    </citation>
    <scope>NUCLEOTIDE SEQUENCE</scope>
    <source>
        <strain evidence="1">CBHHK200</strain>
    </source>
</reference>
<keyword evidence="2" id="KW-1185">Reference proteome</keyword>
<evidence type="ECO:0008006" key="3">
    <source>
        <dbReference type="Google" id="ProtNLM"/>
    </source>
</evidence>
<comment type="caution">
    <text evidence="1">The sequence shown here is derived from an EMBL/GenBank/DDBJ whole genome shotgun (WGS) entry which is preliminary data.</text>
</comment>
<protein>
    <recommendedName>
        <fullName evidence="3">F-box domain-containing protein</fullName>
    </recommendedName>
</protein>
<organism evidence="1 2">
    <name type="scientific">Mycena alexandri</name>
    <dbReference type="NCBI Taxonomy" id="1745969"/>
    <lineage>
        <taxon>Eukaryota</taxon>
        <taxon>Fungi</taxon>
        <taxon>Dikarya</taxon>
        <taxon>Basidiomycota</taxon>
        <taxon>Agaricomycotina</taxon>
        <taxon>Agaricomycetes</taxon>
        <taxon>Agaricomycetidae</taxon>
        <taxon>Agaricales</taxon>
        <taxon>Marasmiineae</taxon>
        <taxon>Mycenaceae</taxon>
        <taxon>Mycena</taxon>
    </lineage>
</organism>
<name>A0AAD6TAF2_9AGAR</name>
<dbReference type="EMBL" id="JARJCM010000014">
    <property type="protein sequence ID" value="KAJ7042015.1"/>
    <property type="molecule type" value="Genomic_DNA"/>
</dbReference>
<sequence length="415" mass="46789">MTSPFASRLGTNYCPEDDEIPQIKALLVEPSLRLRRLDEEIAVLQQERDLLAASIGAHQALLSPIRQLPLDLIQEIFVACLPTHRNCVMSATEAPVLLGRICSSWRTISLTTPGLWTRLHVVEPSQRWSRPDPLLDAKVAQRGEVLKTWLGRSGQLPLSISIHDPTPGFLRTLLPFAARWQHIHRFSRIAEIDVPMLKSFSIPSLGQGQENWAWLAMFRGPRTFGFHCLTILNMEGGFASDMTSQKLLNLLSKCPELRTCKLLISSSHNTPHSPVELKFLHTLRLVPMFLDASVKFLLDRLVLPELRKFSLRPRAEARQPPPLAHYFRLWTELESLEIDSSSFSPASWPEGIRSLPPTMRRLVISEAFSDTSPRPTLDTALRILNTSDGIPSHCPALEELGIHSFTRREGTSCNF</sequence>
<dbReference type="InterPro" id="IPR032675">
    <property type="entry name" value="LRR_dom_sf"/>
</dbReference>
<gene>
    <name evidence="1" type="ORF">C8F04DRAFT_1078025</name>
</gene>
<dbReference type="Proteomes" id="UP001218188">
    <property type="component" value="Unassembled WGS sequence"/>
</dbReference>
<feature type="non-terminal residue" evidence="1">
    <location>
        <position position="415"/>
    </location>
</feature>
<accession>A0AAD6TAF2</accession>
<evidence type="ECO:0000313" key="2">
    <source>
        <dbReference type="Proteomes" id="UP001218188"/>
    </source>
</evidence>
<dbReference type="AlphaFoldDB" id="A0AAD6TAF2"/>
<evidence type="ECO:0000313" key="1">
    <source>
        <dbReference type="EMBL" id="KAJ7042015.1"/>
    </source>
</evidence>
<proteinExistence type="predicted"/>
<dbReference type="Gene3D" id="3.80.10.10">
    <property type="entry name" value="Ribonuclease Inhibitor"/>
    <property type="match status" value="1"/>
</dbReference>